<dbReference type="InterPro" id="IPR039730">
    <property type="entry name" value="Jlp2/Ccd25"/>
</dbReference>
<dbReference type="PANTHER" id="PTHR13049:SF2">
    <property type="entry name" value="COILED-COIL DOMAIN-CONTAINING PROTEIN 25"/>
    <property type="match status" value="1"/>
</dbReference>
<evidence type="ECO:0000313" key="3">
    <source>
        <dbReference type="EMBL" id="ARF09521.1"/>
    </source>
</evidence>
<proteinExistence type="inferred from homology"/>
<name>A0A1V0SCV2_9VIRU</name>
<dbReference type="Pfam" id="PF05670">
    <property type="entry name" value="NFACT-R_1"/>
    <property type="match status" value="1"/>
</dbReference>
<protein>
    <recommendedName>
        <fullName evidence="2">NFACT RNA-binding domain-containing protein</fullName>
    </recommendedName>
</protein>
<gene>
    <name evidence="3" type="ORF">Indivirus_1_144</name>
</gene>
<sequence length="110" mass="12422">MVIEDTTFPNNKIKIGENAKDNDSLVKSSKETDIWFHISSLSSCHVIIESSIEYPITKQMIFYCANLVKNHTKYKNINKITVNYTSIKNVSRTKILGTVTVKGKVNSVIV</sequence>
<evidence type="ECO:0000256" key="1">
    <source>
        <dbReference type="ARBA" id="ARBA00008998"/>
    </source>
</evidence>
<dbReference type="PANTHER" id="PTHR13049">
    <property type="entry name" value="DUF814-RELATED"/>
    <property type="match status" value="1"/>
</dbReference>
<reference evidence="3" key="1">
    <citation type="journal article" date="2017" name="Science">
        <title>Giant viruses with an expanded complement of translation system components.</title>
        <authorList>
            <person name="Schulz F."/>
            <person name="Yutin N."/>
            <person name="Ivanova N.N."/>
            <person name="Ortega D.R."/>
            <person name="Lee T.K."/>
            <person name="Vierheilig J."/>
            <person name="Daims H."/>
            <person name="Horn M."/>
            <person name="Wagner M."/>
            <person name="Jensen G.J."/>
            <person name="Kyrpides N.C."/>
            <person name="Koonin E.V."/>
            <person name="Woyke T."/>
        </authorList>
    </citation>
    <scope>NUCLEOTIDE SEQUENCE</scope>
    <source>
        <strain evidence="3">ILV1</strain>
    </source>
</reference>
<comment type="similarity">
    <text evidence="1">Belongs to the CCDC25 family.</text>
</comment>
<accession>A0A1V0SCV2</accession>
<dbReference type="EMBL" id="KY684085">
    <property type="protein sequence ID" value="ARF09521.1"/>
    <property type="molecule type" value="Genomic_DNA"/>
</dbReference>
<organism evidence="3">
    <name type="scientific">Indivirus ILV1</name>
    <dbReference type="NCBI Taxonomy" id="1977633"/>
    <lineage>
        <taxon>Viruses</taxon>
        <taxon>Varidnaviria</taxon>
        <taxon>Bamfordvirae</taxon>
        <taxon>Nucleocytoviricota</taxon>
        <taxon>Megaviricetes</taxon>
        <taxon>Imitervirales</taxon>
        <taxon>Mimiviridae</taxon>
        <taxon>Klosneuvirinae</taxon>
        <taxon>Indivirus</taxon>
    </lineage>
</organism>
<feature type="domain" description="NFACT RNA-binding" evidence="2">
    <location>
        <begin position="12"/>
        <end position="105"/>
    </location>
</feature>
<dbReference type="InterPro" id="IPR008532">
    <property type="entry name" value="NFACT_RNA-bd"/>
</dbReference>
<evidence type="ECO:0000259" key="2">
    <source>
        <dbReference type="Pfam" id="PF05670"/>
    </source>
</evidence>